<evidence type="ECO:0008006" key="4">
    <source>
        <dbReference type="Google" id="ProtNLM"/>
    </source>
</evidence>
<protein>
    <recommendedName>
        <fullName evidence="4">Chalcone isomerase domain-containing protein</fullName>
    </recommendedName>
</protein>
<proteinExistence type="predicted"/>
<feature type="chain" id="PRO_5006065650" description="Chalcone isomerase domain-containing protein" evidence="1">
    <location>
        <begin position="21"/>
        <end position="163"/>
    </location>
</feature>
<evidence type="ECO:0000313" key="3">
    <source>
        <dbReference type="Proteomes" id="UP000051184"/>
    </source>
</evidence>
<evidence type="ECO:0000313" key="2">
    <source>
        <dbReference type="EMBL" id="CUK27506.1"/>
    </source>
</evidence>
<dbReference type="EMBL" id="CYUE01000023">
    <property type="protein sequence ID" value="CUK27506.1"/>
    <property type="molecule type" value="Genomic_DNA"/>
</dbReference>
<keyword evidence="3" id="KW-1185">Reference proteome</keyword>
<name>A0A0P1IVC2_9RHOB</name>
<dbReference type="Proteomes" id="UP000051184">
    <property type="component" value="Unassembled WGS sequence"/>
</dbReference>
<evidence type="ECO:0000256" key="1">
    <source>
        <dbReference type="SAM" id="SignalP"/>
    </source>
</evidence>
<dbReference type="AlphaFoldDB" id="A0A0P1IVC2"/>
<accession>A0A0P1IVC2</accession>
<gene>
    <name evidence="2" type="ORF">TA5114_03334</name>
</gene>
<keyword evidence="1" id="KW-0732">Signal</keyword>
<sequence length="163" mass="18095">MLRMASLLVALFLGAAAANALPSSLEGAKLRGEATFRFLGIPIYDARLYTKNGAAMRWTDTFGVELTYRKNLSQYDLVEGTMRELNRTGAPLAVRAKLETCFKDVKKGDRFLAVSQGPNQVGFWLNDSPRCTLKHPQINARFMGIFLGENSRSASFTRKLKGN</sequence>
<feature type="signal peptide" evidence="1">
    <location>
        <begin position="1"/>
        <end position="20"/>
    </location>
</feature>
<reference evidence="3" key="1">
    <citation type="submission" date="2015-09" db="EMBL/GenBank/DDBJ databases">
        <authorList>
            <person name="Rodrigo-Torres Lidia"/>
            <person name="Arahal R.David."/>
        </authorList>
    </citation>
    <scope>NUCLEOTIDE SEQUENCE [LARGE SCALE GENOMIC DNA]</scope>
    <source>
        <strain evidence="3">CECT 5114</strain>
    </source>
</reference>
<organism evidence="2 3">
    <name type="scientific">Cognatishimia activa</name>
    <dbReference type="NCBI Taxonomy" id="1715691"/>
    <lineage>
        <taxon>Bacteria</taxon>
        <taxon>Pseudomonadati</taxon>
        <taxon>Pseudomonadota</taxon>
        <taxon>Alphaproteobacteria</taxon>
        <taxon>Rhodobacterales</taxon>
        <taxon>Paracoccaceae</taxon>
        <taxon>Cognatishimia</taxon>
    </lineage>
</organism>